<gene>
    <name evidence="13" type="primary">atpF</name>
    <name evidence="15" type="ORF">O4H32_14465</name>
</gene>
<evidence type="ECO:0000313" key="16">
    <source>
        <dbReference type="Proteomes" id="UP001068379"/>
    </source>
</evidence>
<comment type="subcellular location">
    <subcellularLocation>
        <location evidence="13">Cell membrane</location>
        <topology evidence="13">Single-pass membrane protein</topology>
    </subcellularLocation>
    <subcellularLocation>
        <location evidence="12">Endomembrane system</location>
        <topology evidence="12">Single-pass membrane protein</topology>
    </subcellularLocation>
</comment>
<keyword evidence="16" id="KW-1185">Reference proteome</keyword>
<dbReference type="HAMAP" id="MF_01398">
    <property type="entry name" value="ATP_synth_b_bprime"/>
    <property type="match status" value="1"/>
</dbReference>
<keyword evidence="4 13" id="KW-0812">Transmembrane</keyword>
<keyword evidence="6 13" id="KW-1133">Transmembrane helix</keyword>
<proteinExistence type="inferred from homology"/>
<evidence type="ECO:0000256" key="9">
    <source>
        <dbReference type="ARBA" id="ARBA00023310"/>
    </source>
</evidence>
<evidence type="ECO:0000256" key="1">
    <source>
        <dbReference type="ARBA" id="ARBA00005513"/>
    </source>
</evidence>
<evidence type="ECO:0000256" key="10">
    <source>
        <dbReference type="ARBA" id="ARBA00025198"/>
    </source>
</evidence>
<organism evidence="15 16">
    <name type="scientific">Castellaniella denitrificans</name>
    <dbReference type="NCBI Taxonomy" id="56119"/>
    <lineage>
        <taxon>Bacteria</taxon>
        <taxon>Pseudomonadati</taxon>
        <taxon>Pseudomonadota</taxon>
        <taxon>Betaproteobacteria</taxon>
        <taxon>Burkholderiales</taxon>
        <taxon>Alcaligenaceae</taxon>
        <taxon>Castellaniella</taxon>
    </lineage>
</organism>
<comment type="similarity">
    <text evidence="1 13">Belongs to the ATPase B chain family.</text>
</comment>
<dbReference type="PANTHER" id="PTHR33445">
    <property type="entry name" value="ATP SYNTHASE SUBUNIT B', CHLOROPLASTIC"/>
    <property type="match status" value="1"/>
</dbReference>
<comment type="function">
    <text evidence="11">Component of the F(0) channel, it forms part of the peripheral stalk, linking F(1) to F(0). The b'-subunit is a diverged and duplicated form of b found in plants and photosynthetic bacteria.</text>
</comment>
<dbReference type="InterPro" id="IPR050059">
    <property type="entry name" value="ATP_synthase_B_chain"/>
</dbReference>
<dbReference type="RefSeq" id="WP_269360301.1">
    <property type="nucleotide sequence ID" value="NZ_JAPWHE010000015.1"/>
</dbReference>
<dbReference type="CDD" id="cd06503">
    <property type="entry name" value="ATP-synt_Fo_b"/>
    <property type="match status" value="1"/>
</dbReference>
<evidence type="ECO:0000256" key="7">
    <source>
        <dbReference type="ARBA" id="ARBA00023065"/>
    </source>
</evidence>
<dbReference type="EMBL" id="JAPWHE010000015">
    <property type="protein sequence ID" value="MCZ4331150.1"/>
    <property type="molecule type" value="Genomic_DNA"/>
</dbReference>
<evidence type="ECO:0000256" key="12">
    <source>
        <dbReference type="ARBA" id="ARBA00037847"/>
    </source>
</evidence>
<dbReference type="Proteomes" id="UP001068379">
    <property type="component" value="Unassembled WGS sequence"/>
</dbReference>
<sequence length="253" mass="28362">MHLDWWTIGLQTINFAILVWLLHRFLYKPVLAMIDARKAEVRRQLDAAKEREDRAKAQLVAVEAERAGIAAEHEAALKATASQAQEMAEARRAQAERDAQALVNAARKTLEKEREQALDEARRLALDLGADFAQRLLAEVPMQYRAEAWLDRIEHHLNTLPAAERESLTHQLADTDGQSLRVVTACALPPATRDQWKDRLHQALGVSASMMFEVNPDLIAGVELHLPAAILYFSWRSALADARSEVGADARPR</sequence>
<protein>
    <recommendedName>
        <fullName evidence="13">ATP synthase subunit b</fullName>
    </recommendedName>
    <alternativeName>
        <fullName evidence="13">ATP synthase F(0) sector subunit b</fullName>
    </alternativeName>
    <alternativeName>
        <fullName evidence="13">ATPase subunit I</fullName>
    </alternativeName>
    <alternativeName>
        <fullName evidence="13">F-type ATPase subunit b</fullName>
        <shortName evidence="13">F-ATPase subunit b</shortName>
    </alternativeName>
</protein>
<comment type="caution">
    <text evidence="15">The sequence shown here is derived from an EMBL/GenBank/DDBJ whole genome shotgun (WGS) entry which is preliminary data.</text>
</comment>
<keyword evidence="9 13" id="KW-0066">ATP synthesis</keyword>
<evidence type="ECO:0000313" key="15">
    <source>
        <dbReference type="EMBL" id="MCZ4331150.1"/>
    </source>
</evidence>
<evidence type="ECO:0000256" key="4">
    <source>
        <dbReference type="ARBA" id="ARBA00022692"/>
    </source>
</evidence>
<keyword evidence="3 13" id="KW-0138">CF(0)</keyword>
<comment type="function">
    <text evidence="10 13">F(1)F(0) ATP synthase produces ATP from ADP in the presence of a proton or sodium gradient. F-type ATPases consist of two structural domains, F(1) containing the extramembraneous catalytic core and F(0) containing the membrane proton channel, linked together by a central stalk and a peripheral stalk. During catalysis, ATP synthesis in the catalytic domain of F(1) is coupled via a rotary mechanism of the central stalk subunits to proton translocation.</text>
</comment>
<dbReference type="InterPro" id="IPR002146">
    <property type="entry name" value="ATP_synth_b/b'su_bac/chlpt"/>
</dbReference>
<keyword evidence="13" id="KW-1003">Cell membrane</keyword>
<evidence type="ECO:0000256" key="13">
    <source>
        <dbReference type="HAMAP-Rule" id="MF_01398"/>
    </source>
</evidence>
<keyword evidence="2 13" id="KW-0813">Transport</keyword>
<feature type="transmembrane region" description="Helical" evidence="13">
    <location>
        <begin position="6"/>
        <end position="27"/>
    </location>
</feature>
<name>A0ABT4M742_9BURK</name>
<accession>A0ABT4M742</accession>
<dbReference type="Pfam" id="PF00430">
    <property type="entry name" value="ATP-synt_B"/>
    <property type="match status" value="1"/>
</dbReference>
<evidence type="ECO:0000256" key="2">
    <source>
        <dbReference type="ARBA" id="ARBA00022448"/>
    </source>
</evidence>
<evidence type="ECO:0000256" key="5">
    <source>
        <dbReference type="ARBA" id="ARBA00022781"/>
    </source>
</evidence>
<feature type="coiled-coil region" evidence="14">
    <location>
        <begin position="31"/>
        <end position="127"/>
    </location>
</feature>
<keyword evidence="14" id="KW-0175">Coiled coil</keyword>
<evidence type="ECO:0000256" key="11">
    <source>
        <dbReference type="ARBA" id="ARBA00025614"/>
    </source>
</evidence>
<reference evidence="15" key="1">
    <citation type="submission" date="2022-12" db="EMBL/GenBank/DDBJ databases">
        <title>Bacterial isolates from different developmental stages of Nematostella vectensis.</title>
        <authorList>
            <person name="Fraune S."/>
        </authorList>
    </citation>
    <scope>NUCLEOTIDE SEQUENCE</scope>
    <source>
        <strain evidence="15">G21619-S1</strain>
    </source>
</reference>
<comment type="subunit">
    <text evidence="13">F-type ATPases have 2 components, F(1) - the catalytic core - and F(0) - the membrane proton channel. F(1) has five subunits: alpha(3), beta(3), gamma(1), delta(1), epsilon(1). F(0) has three main subunits: a(1), b(2) and c(10-14). The alpha and beta chains form an alternating ring which encloses part of the gamma chain. F(1) is attached to F(0) by a central stalk formed by the gamma and epsilon chains, while a peripheral stalk is formed by the delta and b chains.</text>
</comment>
<evidence type="ECO:0000256" key="6">
    <source>
        <dbReference type="ARBA" id="ARBA00022989"/>
    </source>
</evidence>
<keyword evidence="7 13" id="KW-0406">Ion transport</keyword>
<evidence type="ECO:0000256" key="8">
    <source>
        <dbReference type="ARBA" id="ARBA00023136"/>
    </source>
</evidence>
<evidence type="ECO:0000256" key="3">
    <source>
        <dbReference type="ARBA" id="ARBA00022547"/>
    </source>
</evidence>
<evidence type="ECO:0000256" key="14">
    <source>
        <dbReference type="SAM" id="Coils"/>
    </source>
</evidence>
<keyword evidence="5 13" id="KW-0375">Hydrogen ion transport</keyword>
<dbReference type="PANTHER" id="PTHR33445:SF2">
    <property type="entry name" value="ATP SYNTHASE SUBUNIT B', CHLOROPLASTIC"/>
    <property type="match status" value="1"/>
</dbReference>
<keyword evidence="8 13" id="KW-0472">Membrane</keyword>